<proteinExistence type="predicted"/>
<dbReference type="eggNOG" id="COG0192">
    <property type="taxonomic scope" value="Bacteria"/>
</dbReference>
<evidence type="ECO:0000256" key="1">
    <source>
        <dbReference type="ARBA" id="ARBA00022723"/>
    </source>
</evidence>
<evidence type="ECO:0000313" key="4">
    <source>
        <dbReference type="Proteomes" id="UP000005561"/>
    </source>
</evidence>
<reference evidence="3" key="1">
    <citation type="submission" date="2009-07" db="EMBL/GenBank/DDBJ databases">
        <authorList>
            <person name="Weinstock G."/>
            <person name="Sodergren E."/>
            <person name="Clifton S."/>
            <person name="Fulton L."/>
            <person name="Fulton B."/>
            <person name="Courtney L."/>
            <person name="Fronick C."/>
            <person name="Harrison M."/>
            <person name="Strong C."/>
            <person name="Farmer C."/>
            <person name="Delahaunty K."/>
            <person name="Markovic C."/>
            <person name="Hall O."/>
            <person name="Minx P."/>
            <person name="Tomlinson C."/>
            <person name="Mitreva M."/>
            <person name="Nelson J."/>
            <person name="Hou S."/>
            <person name="Wollam A."/>
            <person name="Pepin K.H."/>
            <person name="Johnson M."/>
            <person name="Bhonagiri V."/>
            <person name="Nash W.E."/>
            <person name="Warren W."/>
            <person name="Chinwalla A."/>
            <person name="Mardis E.R."/>
            <person name="Wilson R.K."/>
        </authorList>
    </citation>
    <scope>NUCLEOTIDE SEQUENCE [LARGE SCALE GENOMIC DNA]</scope>
    <source>
        <strain evidence="3">DSM 14469</strain>
    </source>
</reference>
<dbReference type="SUPFAM" id="SSF55973">
    <property type="entry name" value="S-adenosylmethionine synthetase"/>
    <property type="match status" value="1"/>
</dbReference>
<dbReference type="Pfam" id="PF00438">
    <property type="entry name" value="S-AdoMet_synt_N"/>
    <property type="match status" value="1"/>
</dbReference>
<gene>
    <name evidence="3" type="ORF">BRYFOR_07272</name>
</gene>
<comment type="caution">
    <text evidence="3">The sequence shown here is derived from an EMBL/GenBank/DDBJ whole genome shotgun (WGS) entry which is preliminary data.</text>
</comment>
<accession>C6LF70</accession>
<dbReference type="Proteomes" id="UP000005561">
    <property type="component" value="Unassembled WGS sequence"/>
</dbReference>
<dbReference type="InterPro" id="IPR022628">
    <property type="entry name" value="S-AdoMet_synt_N"/>
</dbReference>
<dbReference type="STRING" id="168384.SAMN05660368_02316"/>
<dbReference type="GO" id="GO:0006556">
    <property type="term" value="P:S-adenosylmethionine biosynthetic process"/>
    <property type="evidence" value="ECO:0007669"/>
    <property type="project" value="InterPro"/>
</dbReference>
<keyword evidence="4" id="KW-1185">Reference proteome</keyword>
<evidence type="ECO:0000313" key="3">
    <source>
        <dbReference type="EMBL" id="EET60809.1"/>
    </source>
</evidence>
<protein>
    <recommendedName>
        <fullName evidence="2">S-adenosylmethionine synthetase N-terminal domain-containing protein</fullName>
    </recommendedName>
</protein>
<dbReference type="GO" id="GO:0004478">
    <property type="term" value="F:methionine adenosyltransferase activity"/>
    <property type="evidence" value="ECO:0007669"/>
    <property type="project" value="InterPro"/>
</dbReference>
<keyword evidence="1" id="KW-0479">Metal-binding</keyword>
<dbReference type="GO" id="GO:0046872">
    <property type="term" value="F:metal ion binding"/>
    <property type="evidence" value="ECO:0007669"/>
    <property type="project" value="UniProtKB-KW"/>
</dbReference>
<dbReference type="EMBL" id="ACCL02000009">
    <property type="protein sequence ID" value="EET60809.1"/>
    <property type="molecule type" value="Genomic_DNA"/>
</dbReference>
<feature type="domain" description="S-adenosylmethionine synthetase N-terminal" evidence="2">
    <location>
        <begin position="25"/>
        <end position="90"/>
    </location>
</feature>
<name>C6LF70_9FIRM</name>
<organism evidence="3 4">
    <name type="scientific">Marvinbryantia formatexigens DSM 14469</name>
    <dbReference type="NCBI Taxonomy" id="478749"/>
    <lineage>
        <taxon>Bacteria</taxon>
        <taxon>Bacillati</taxon>
        <taxon>Bacillota</taxon>
        <taxon>Clostridia</taxon>
        <taxon>Lachnospirales</taxon>
        <taxon>Lachnospiraceae</taxon>
        <taxon>Marvinbryantia</taxon>
    </lineage>
</organism>
<dbReference type="AlphaFoldDB" id="C6LF70"/>
<sequence>MSDDFAGLIFYNGNKQKNGGIPMIEKVNPSHPDKLADRIAGAIVDLAYEIEADPRIATEVLIGHGQCHVIMETSVQIDRDAIHKAIYRIGGDIKPDILVVPQDTYLSKNQQGKLRCGDNGIFKGTPLTQEQKKLSEIARKIYREYPADGKYILDGDRLIICQSNAGSEALRAEYPHAEINPLGDWTGGTDVDTGATNRKLGSDMADSVTGGGLHGKDLSKADVSVNIHAFLKAQQTGKPVQLCCAIGDEEIDGMPYSEIVEEAKEYIRHIGGFEKLAEWGLF</sequence>
<dbReference type="Gene3D" id="3.30.300.10">
    <property type="match status" value="1"/>
</dbReference>
<dbReference type="InterPro" id="IPR022636">
    <property type="entry name" value="S-AdoMet_synthetase_sfam"/>
</dbReference>
<evidence type="ECO:0000259" key="2">
    <source>
        <dbReference type="Pfam" id="PF00438"/>
    </source>
</evidence>